<organism evidence="3 4">
    <name type="scientific">Lampropedia hyalina DSM 16112</name>
    <dbReference type="NCBI Taxonomy" id="1122156"/>
    <lineage>
        <taxon>Bacteria</taxon>
        <taxon>Pseudomonadati</taxon>
        <taxon>Pseudomonadota</taxon>
        <taxon>Betaproteobacteria</taxon>
        <taxon>Burkholderiales</taxon>
        <taxon>Comamonadaceae</taxon>
        <taxon>Lampropedia</taxon>
    </lineage>
</organism>
<evidence type="ECO:0000313" key="3">
    <source>
        <dbReference type="EMBL" id="SHF58772.1"/>
    </source>
</evidence>
<feature type="transmembrane region" description="Helical" evidence="1">
    <location>
        <begin position="85"/>
        <end position="105"/>
    </location>
</feature>
<dbReference type="PANTHER" id="PTHR22911">
    <property type="entry name" value="ACYL-MALONYL CONDENSING ENZYME-RELATED"/>
    <property type="match status" value="1"/>
</dbReference>
<dbReference type="Proteomes" id="UP000184327">
    <property type="component" value="Unassembled WGS sequence"/>
</dbReference>
<feature type="transmembrane region" description="Helical" evidence="1">
    <location>
        <begin position="59"/>
        <end position="79"/>
    </location>
</feature>
<feature type="transmembrane region" description="Helical" evidence="1">
    <location>
        <begin position="252"/>
        <end position="271"/>
    </location>
</feature>
<dbReference type="Pfam" id="PF00892">
    <property type="entry name" value="EamA"/>
    <property type="match status" value="2"/>
</dbReference>
<dbReference type="AlphaFoldDB" id="A0A1M5CWE8"/>
<keyword evidence="1" id="KW-0472">Membrane</keyword>
<keyword evidence="4" id="KW-1185">Reference proteome</keyword>
<name>A0A1M5CWE8_9BURK</name>
<dbReference type="PANTHER" id="PTHR22911:SF103">
    <property type="entry name" value="BLR2811 PROTEIN"/>
    <property type="match status" value="1"/>
</dbReference>
<feature type="transmembrane region" description="Helical" evidence="1">
    <location>
        <begin position="136"/>
        <end position="157"/>
    </location>
</feature>
<evidence type="ECO:0000313" key="4">
    <source>
        <dbReference type="Proteomes" id="UP000184327"/>
    </source>
</evidence>
<keyword evidence="1" id="KW-1133">Transmembrane helix</keyword>
<keyword evidence="1" id="KW-0812">Transmembrane</keyword>
<feature type="transmembrane region" description="Helical" evidence="1">
    <location>
        <begin position="169"/>
        <end position="189"/>
    </location>
</feature>
<feature type="transmembrane region" description="Helical" evidence="1">
    <location>
        <begin position="195"/>
        <end position="215"/>
    </location>
</feature>
<feature type="transmembrane region" description="Helical" evidence="1">
    <location>
        <begin position="227"/>
        <end position="246"/>
    </location>
</feature>
<dbReference type="STRING" id="1122156.SAMN02745117_02255"/>
<dbReference type="EMBL" id="FQUZ01000029">
    <property type="protein sequence ID" value="SHF58772.1"/>
    <property type="molecule type" value="Genomic_DNA"/>
</dbReference>
<dbReference type="GO" id="GO:0016020">
    <property type="term" value="C:membrane"/>
    <property type="evidence" value="ECO:0007669"/>
    <property type="project" value="InterPro"/>
</dbReference>
<dbReference type="InterPro" id="IPR000620">
    <property type="entry name" value="EamA_dom"/>
</dbReference>
<dbReference type="InterPro" id="IPR037185">
    <property type="entry name" value="EmrE-like"/>
</dbReference>
<sequence>MTVLATAFFAMLDTSMQYVATAIPVVMALWVRYCIQTAFSAVAVYRLEGRLLPKAKEPGLQIFRGLLFVLTSIFAFLSLRHVSVGEFAAVMMMTPVVVSVLVAFLSREAVRPLRWVLLAVSVAGTITVIRPGSHTISWMLLYPLGALVSNTFFLIVTSRLASKDTPLSTHFYSGLLGVIVLSILLPRYWSVDASALMWSVLALGAVAASCGHILLVSAYQYAPASVLTPYLYIQLPFATFAGWLVFAKAVDIFTFIGIGLIIAAGTIGTLLTHRERRNFQNLKNF</sequence>
<dbReference type="SUPFAM" id="SSF103481">
    <property type="entry name" value="Multidrug resistance efflux transporter EmrE"/>
    <property type="match status" value="2"/>
</dbReference>
<gene>
    <name evidence="3" type="ORF">SAMN02745117_02255</name>
</gene>
<accession>A0A1M5CWE8</accession>
<feature type="domain" description="EamA" evidence="2">
    <location>
        <begin position="138"/>
        <end position="264"/>
    </location>
</feature>
<feature type="transmembrane region" description="Helical" evidence="1">
    <location>
        <begin position="112"/>
        <end position="130"/>
    </location>
</feature>
<protein>
    <submittedName>
        <fullName evidence="3">EamA-like transporter family protein</fullName>
    </submittedName>
</protein>
<evidence type="ECO:0000256" key="1">
    <source>
        <dbReference type="SAM" id="Phobius"/>
    </source>
</evidence>
<reference evidence="3 4" key="1">
    <citation type="submission" date="2016-11" db="EMBL/GenBank/DDBJ databases">
        <authorList>
            <person name="Jaros S."/>
            <person name="Januszkiewicz K."/>
            <person name="Wedrychowicz H."/>
        </authorList>
    </citation>
    <scope>NUCLEOTIDE SEQUENCE [LARGE SCALE GENOMIC DNA]</scope>
    <source>
        <strain evidence="3 4">DSM 16112</strain>
    </source>
</reference>
<proteinExistence type="predicted"/>
<feature type="transmembrane region" description="Helical" evidence="1">
    <location>
        <begin position="27"/>
        <end position="47"/>
    </location>
</feature>
<feature type="domain" description="EamA" evidence="2">
    <location>
        <begin position="2"/>
        <end position="129"/>
    </location>
</feature>
<evidence type="ECO:0000259" key="2">
    <source>
        <dbReference type="Pfam" id="PF00892"/>
    </source>
</evidence>